<reference evidence="9" key="1">
    <citation type="journal article" date="2010" name="Nat. Biotechnol.">
        <title>Draft genome sequence of the oilseed species Ricinus communis.</title>
        <authorList>
            <person name="Chan A.P."/>
            <person name="Crabtree J."/>
            <person name="Zhao Q."/>
            <person name="Lorenzi H."/>
            <person name="Orvis J."/>
            <person name="Puiu D."/>
            <person name="Melake-Berhan A."/>
            <person name="Jones K.M."/>
            <person name="Redman J."/>
            <person name="Chen G."/>
            <person name="Cahoon E.B."/>
            <person name="Gedil M."/>
            <person name="Stanke M."/>
            <person name="Haas B.J."/>
            <person name="Wortman J.R."/>
            <person name="Fraser-Liggett C.M."/>
            <person name="Ravel J."/>
            <person name="Rabinowicz P.D."/>
        </authorList>
    </citation>
    <scope>NUCLEOTIDE SEQUENCE [LARGE SCALE GENOMIC DNA]</scope>
    <source>
        <strain evidence="9">cv. Hale</strain>
    </source>
</reference>
<dbReference type="Proteomes" id="UP000008311">
    <property type="component" value="Unassembled WGS sequence"/>
</dbReference>
<evidence type="ECO:0000256" key="5">
    <source>
        <dbReference type="ARBA" id="ARBA00023242"/>
    </source>
</evidence>
<evidence type="ECO:0000313" key="9">
    <source>
        <dbReference type="Proteomes" id="UP000008311"/>
    </source>
</evidence>
<dbReference type="EMBL" id="EQ974154">
    <property type="protein sequence ID" value="EEF32616.1"/>
    <property type="molecule type" value="Genomic_DNA"/>
</dbReference>
<dbReference type="PANTHER" id="PTHR31989">
    <property type="entry name" value="NAC DOMAIN-CONTAINING PROTEIN 82-RELATED"/>
    <property type="match status" value="1"/>
</dbReference>
<evidence type="ECO:0000256" key="3">
    <source>
        <dbReference type="ARBA" id="ARBA00023125"/>
    </source>
</evidence>
<comment type="subcellular location">
    <subcellularLocation>
        <location evidence="1">Nucleus</location>
    </subcellularLocation>
</comment>
<dbReference type="GO" id="GO:0003677">
    <property type="term" value="F:DNA binding"/>
    <property type="evidence" value="ECO:0007669"/>
    <property type="project" value="UniProtKB-KW"/>
</dbReference>
<dbReference type="Gene3D" id="2.170.150.80">
    <property type="entry name" value="NAC domain"/>
    <property type="match status" value="1"/>
</dbReference>
<evidence type="ECO:0000256" key="2">
    <source>
        <dbReference type="ARBA" id="ARBA00023015"/>
    </source>
</evidence>
<evidence type="ECO:0000256" key="6">
    <source>
        <dbReference type="SAM" id="MobiDB-lite"/>
    </source>
</evidence>
<evidence type="ECO:0000259" key="7">
    <source>
        <dbReference type="PROSITE" id="PS51005"/>
    </source>
</evidence>
<organism evidence="8 9">
    <name type="scientific">Ricinus communis</name>
    <name type="common">Castor bean</name>
    <dbReference type="NCBI Taxonomy" id="3988"/>
    <lineage>
        <taxon>Eukaryota</taxon>
        <taxon>Viridiplantae</taxon>
        <taxon>Streptophyta</taxon>
        <taxon>Embryophyta</taxon>
        <taxon>Tracheophyta</taxon>
        <taxon>Spermatophyta</taxon>
        <taxon>Magnoliopsida</taxon>
        <taxon>eudicotyledons</taxon>
        <taxon>Gunneridae</taxon>
        <taxon>Pentapetalae</taxon>
        <taxon>rosids</taxon>
        <taxon>fabids</taxon>
        <taxon>Malpighiales</taxon>
        <taxon>Euphorbiaceae</taxon>
        <taxon>Acalyphoideae</taxon>
        <taxon>Acalypheae</taxon>
        <taxon>Ricinus</taxon>
    </lineage>
</organism>
<evidence type="ECO:0000256" key="4">
    <source>
        <dbReference type="ARBA" id="ARBA00023163"/>
    </source>
</evidence>
<feature type="region of interest" description="Disordered" evidence="6">
    <location>
        <begin position="182"/>
        <end position="216"/>
    </location>
</feature>
<dbReference type="AlphaFoldDB" id="B9SUT1"/>
<dbReference type="SUPFAM" id="SSF101941">
    <property type="entry name" value="NAC domain"/>
    <property type="match status" value="1"/>
</dbReference>
<feature type="domain" description="NAC" evidence="7">
    <location>
        <begin position="235"/>
        <end position="390"/>
    </location>
</feature>
<sequence length="390" mass="44572">MNLDLNLTAQESFVGLAFQDSAHKATGFNSFDQLVDDRGKGDSSACTNGVELSKRKRHTVEEKANDSIVNLDLDLSLEMLNSEPVEKIKEHDVPREAMKPVNQESSGKKCSIARSVAERFAHPEQQHKEGIHTIEEKGKGKIDDGNTAILDLDLDLSVSLEKLNSEGVEKNIEIKEVDVPREATEPVNKESSRKQDFVAESCKHPEEQQQAGTRRELGEVDKELDDSQISFWSTLPPGYIFHPSDKVLVSYYLFHKVKHMKLSEVDNRTVPVCDLYGDKEPWELWDEFAQNLLFTDGDLYFFTQLKGKPRIPRILRTVGNKGTWQGESSKEIAFRGDVDPGDKVWSIRAIKKRFRYKSQNKCNQHRRWIMHEFSLPSISTDWVLCRLVKK</sequence>
<dbReference type="GO" id="GO:0006355">
    <property type="term" value="P:regulation of DNA-templated transcription"/>
    <property type="evidence" value="ECO:0007669"/>
    <property type="project" value="InterPro"/>
</dbReference>
<evidence type="ECO:0000313" key="8">
    <source>
        <dbReference type="EMBL" id="EEF32616.1"/>
    </source>
</evidence>
<dbReference type="InterPro" id="IPR036093">
    <property type="entry name" value="NAC_dom_sf"/>
</dbReference>
<keyword evidence="5" id="KW-0539">Nucleus</keyword>
<dbReference type="PROSITE" id="PS51005">
    <property type="entry name" value="NAC"/>
    <property type="match status" value="1"/>
</dbReference>
<gene>
    <name evidence="8" type="ORF">RCOM_0574280</name>
</gene>
<dbReference type="InterPro" id="IPR003441">
    <property type="entry name" value="NAC-dom"/>
</dbReference>
<dbReference type="Pfam" id="PF02365">
    <property type="entry name" value="NAM"/>
    <property type="match status" value="1"/>
</dbReference>
<accession>B9SUT1</accession>
<dbReference type="InParanoid" id="B9SUT1"/>
<keyword evidence="2" id="KW-0805">Transcription regulation</keyword>
<evidence type="ECO:0000256" key="1">
    <source>
        <dbReference type="ARBA" id="ARBA00004123"/>
    </source>
</evidence>
<dbReference type="GO" id="GO:0005634">
    <property type="term" value="C:nucleus"/>
    <property type="evidence" value="ECO:0007669"/>
    <property type="project" value="UniProtKB-SubCell"/>
</dbReference>
<keyword evidence="4" id="KW-0804">Transcription</keyword>
<keyword evidence="9" id="KW-1185">Reference proteome</keyword>
<proteinExistence type="predicted"/>
<keyword evidence="3" id="KW-0238">DNA-binding</keyword>
<name>B9SUT1_RICCO</name>
<protein>
    <recommendedName>
        <fullName evidence="7">NAC domain-containing protein</fullName>
    </recommendedName>
</protein>